<name>A0ACC2SW66_9FUNG</name>
<evidence type="ECO:0000313" key="1">
    <source>
        <dbReference type="EMBL" id="KAJ9066638.1"/>
    </source>
</evidence>
<proteinExistence type="predicted"/>
<dbReference type="Proteomes" id="UP001165960">
    <property type="component" value="Unassembled WGS sequence"/>
</dbReference>
<dbReference type="EMBL" id="QTSX02004283">
    <property type="protein sequence ID" value="KAJ9066638.1"/>
    <property type="molecule type" value="Genomic_DNA"/>
</dbReference>
<sequence>MEPPPKPKPTISIPPTSDATGQSSQFLGVLYLALMGLIDSALPEAGTWAVAGKALSYLVKLGLTISWAIPVPALTPPSPAGAPRYSWYPDTMYFMACYLVVMSILGPDSGTVNRKKIDL</sequence>
<organism evidence="1 2">
    <name type="scientific">Entomophthora muscae</name>
    <dbReference type="NCBI Taxonomy" id="34485"/>
    <lineage>
        <taxon>Eukaryota</taxon>
        <taxon>Fungi</taxon>
        <taxon>Fungi incertae sedis</taxon>
        <taxon>Zoopagomycota</taxon>
        <taxon>Entomophthoromycotina</taxon>
        <taxon>Entomophthoromycetes</taxon>
        <taxon>Entomophthorales</taxon>
        <taxon>Entomophthoraceae</taxon>
        <taxon>Entomophthora</taxon>
    </lineage>
</organism>
<evidence type="ECO:0000313" key="2">
    <source>
        <dbReference type="Proteomes" id="UP001165960"/>
    </source>
</evidence>
<accession>A0ACC2SW66</accession>
<comment type="caution">
    <text evidence="1">The sequence shown here is derived from an EMBL/GenBank/DDBJ whole genome shotgun (WGS) entry which is preliminary data.</text>
</comment>
<reference evidence="1" key="1">
    <citation type="submission" date="2022-04" db="EMBL/GenBank/DDBJ databases">
        <title>Genome of the entomopathogenic fungus Entomophthora muscae.</title>
        <authorList>
            <person name="Elya C."/>
            <person name="Lovett B.R."/>
            <person name="Lee E."/>
            <person name="Macias A.M."/>
            <person name="Hajek A.E."/>
            <person name="De Bivort B.L."/>
            <person name="Kasson M.T."/>
            <person name="De Fine Licht H.H."/>
            <person name="Stajich J.E."/>
        </authorList>
    </citation>
    <scope>NUCLEOTIDE SEQUENCE</scope>
    <source>
        <strain evidence="1">Berkeley</strain>
    </source>
</reference>
<gene>
    <name evidence="1" type="ORF">DSO57_1007711</name>
</gene>
<keyword evidence="2" id="KW-1185">Reference proteome</keyword>
<protein>
    <submittedName>
        <fullName evidence="1">Uncharacterized protein</fullName>
    </submittedName>
</protein>